<dbReference type="Gene3D" id="2.60.40.1120">
    <property type="entry name" value="Carboxypeptidase-like, regulatory domain"/>
    <property type="match status" value="1"/>
</dbReference>
<evidence type="ECO:0000313" key="1">
    <source>
        <dbReference type="EMBL" id="SDY18374.1"/>
    </source>
</evidence>
<sequence>MFVAGYLVASLFMRLAVVPVLLLLLLLMGPTAWAQRVSFSGRITETNGQPVPFASVFVRGTSQGATADENGRYQFTITGPADTLTASAIGFAPVKKAISGIAARQTLNFVLGSGSVSLGEVVVRPYENPAYRILRRVQDNRRRNQKTELTAYDYDSYARNELLINNLPDQLSRRKLLRQITAVADTLGLERDANGRPVVPIFASEVLSHYYQNNEPLRQREEVAKTQMHGAAPREGSVVSQIMGSSFQDWDFYRNWIRIVGKDFISPIAEGWKFSYEYELQDSLMVGDDYCYKLKVTPRRPQDLAFKGTIWITTDTYALRKLDVEVSTQANLNFIEQIAVRQELAPTEAGPWLPTVTRFAIGIRPTKGSTGVLARISTVYTNFQVNQPRPLAFYDKPLEVAADAYDVPPGYFAANRPDSLSRQEQLTLIVLDTVRQLPAVRSVMELADIVVNGYYPLGKVDLGPILATVGYNNIEGLRLRLGFRTSTEWSRDWQLRPYLAYGTQDGRFKYGLRAQRIIDRRHWTVANFEHRHDIDQVALLDNDYALENPLFEAAARLGNISNSRPLLRDLTSVAVQSDLFRGFTQRVMLRRQQFQPLYPFLYYTREPQPGNPTGSDFTLSEVIVESRYARDEVLVANNQNRRTAVGLKRWPVFTVRYTLGLNNLLGSDFRYQKFNLLIDHSLRLGQLGRTTYRLDAGYIPSTVPYPVLKSHLGNQSFFYNAGAYNLMRYFEFVSDRYAGLQLEHQFGGFLLNSLPAIKQLNWRLVATTNLLWGNVSDANRRIIPLNDPVTGQPLPAFQSLGRLPYAEVGYGIENIFKIVRVDFLHRLTYRTRPDARTFGVKLSLKFSL</sequence>
<accession>A0A1H3HUE8</accession>
<gene>
    <name evidence="1" type="ORF">SAMN04488069_106131</name>
</gene>
<dbReference type="Pfam" id="PF13715">
    <property type="entry name" value="CarbopepD_reg_2"/>
    <property type="match status" value="1"/>
</dbReference>
<dbReference type="STRING" id="651662.SAMN04488069_106131"/>
<dbReference type="Pfam" id="PF18939">
    <property type="entry name" value="DUF5686"/>
    <property type="match status" value="1"/>
</dbReference>
<name>A0A1H3HUE8_9BACT</name>
<organism evidence="1 2">
    <name type="scientific">Hymenobacter psychrophilus</name>
    <dbReference type="NCBI Taxonomy" id="651662"/>
    <lineage>
        <taxon>Bacteria</taxon>
        <taxon>Pseudomonadati</taxon>
        <taxon>Bacteroidota</taxon>
        <taxon>Cytophagia</taxon>
        <taxon>Cytophagales</taxon>
        <taxon>Hymenobacteraceae</taxon>
        <taxon>Hymenobacter</taxon>
    </lineage>
</organism>
<dbReference type="AlphaFoldDB" id="A0A1H3HUE8"/>
<dbReference type="Proteomes" id="UP000199249">
    <property type="component" value="Unassembled WGS sequence"/>
</dbReference>
<dbReference type="SUPFAM" id="SSF49464">
    <property type="entry name" value="Carboxypeptidase regulatory domain-like"/>
    <property type="match status" value="1"/>
</dbReference>
<reference evidence="2" key="1">
    <citation type="submission" date="2016-10" db="EMBL/GenBank/DDBJ databases">
        <authorList>
            <person name="Varghese N."/>
            <person name="Submissions S."/>
        </authorList>
    </citation>
    <scope>NUCLEOTIDE SEQUENCE [LARGE SCALE GENOMIC DNA]</scope>
    <source>
        <strain evidence="2">CGMCC 1.8975</strain>
    </source>
</reference>
<keyword evidence="2" id="KW-1185">Reference proteome</keyword>
<evidence type="ECO:0000313" key="2">
    <source>
        <dbReference type="Proteomes" id="UP000199249"/>
    </source>
</evidence>
<dbReference type="EMBL" id="FNOV01000006">
    <property type="protein sequence ID" value="SDY18374.1"/>
    <property type="molecule type" value="Genomic_DNA"/>
</dbReference>
<proteinExistence type="predicted"/>
<protein>
    <submittedName>
        <fullName evidence="1">CarboxypepD_reg-like domain-containing protein</fullName>
    </submittedName>
</protein>
<dbReference type="InterPro" id="IPR008969">
    <property type="entry name" value="CarboxyPept-like_regulatory"/>
</dbReference>
<dbReference type="InterPro" id="IPR043741">
    <property type="entry name" value="DUF5686"/>
</dbReference>